<dbReference type="AlphaFoldDB" id="A0A2H0AAD4"/>
<dbReference type="Proteomes" id="UP000231067">
    <property type="component" value="Unassembled WGS sequence"/>
</dbReference>
<feature type="domain" description="4Fe-4S ferredoxin-type" evidence="5">
    <location>
        <begin position="44"/>
        <end position="73"/>
    </location>
</feature>
<dbReference type="PANTHER" id="PTHR43177:SF3">
    <property type="entry name" value="PROTEIN NRFC HOMOLOG"/>
    <property type="match status" value="1"/>
</dbReference>
<comment type="caution">
    <text evidence="6">The sequence shown here is derived from an EMBL/GenBank/DDBJ whole genome shotgun (WGS) entry which is preliminary data.</text>
</comment>
<reference evidence="6 7" key="1">
    <citation type="submission" date="2017-09" db="EMBL/GenBank/DDBJ databases">
        <title>Depth-based differentiation of microbial function through sediment-hosted aquifers and enrichment of novel symbionts in the deep terrestrial subsurface.</title>
        <authorList>
            <person name="Probst A.J."/>
            <person name="Ladd B."/>
            <person name="Jarett J.K."/>
            <person name="Geller-Mcgrath D.E."/>
            <person name="Sieber C.M."/>
            <person name="Emerson J.B."/>
            <person name="Anantharaman K."/>
            <person name="Thomas B.C."/>
            <person name="Malmstrom R."/>
            <person name="Stieglmeier M."/>
            <person name="Klingl A."/>
            <person name="Woyke T."/>
            <person name="Ryan C.M."/>
            <person name="Banfield J.F."/>
        </authorList>
    </citation>
    <scope>NUCLEOTIDE SEQUENCE [LARGE SCALE GENOMIC DNA]</scope>
    <source>
        <strain evidence="6">CG23_combo_of_CG06-09_8_20_14_all_40_23</strain>
    </source>
</reference>
<dbReference type="InterPro" id="IPR017900">
    <property type="entry name" value="4Fe4S_Fe_S_CS"/>
</dbReference>
<keyword evidence="1" id="KW-0004">4Fe-4S</keyword>
<evidence type="ECO:0000259" key="5">
    <source>
        <dbReference type="PROSITE" id="PS51379"/>
    </source>
</evidence>
<feature type="domain" description="4Fe-4S ferredoxin-type" evidence="5">
    <location>
        <begin position="143"/>
        <end position="172"/>
    </location>
</feature>
<organism evidence="6 7">
    <name type="scientific">Candidatus Desantisbacteria bacterium CG23_combo_of_CG06-09_8_20_14_all_40_23</name>
    <dbReference type="NCBI Taxonomy" id="1974550"/>
    <lineage>
        <taxon>Bacteria</taxon>
        <taxon>Candidatus Desantisiibacteriota</taxon>
    </lineage>
</organism>
<dbReference type="PROSITE" id="PS51318">
    <property type="entry name" value="TAT"/>
    <property type="match status" value="1"/>
</dbReference>
<proteinExistence type="predicted"/>
<dbReference type="Pfam" id="PF13247">
    <property type="entry name" value="Fer4_11"/>
    <property type="match status" value="1"/>
</dbReference>
<evidence type="ECO:0000256" key="1">
    <source>
        <dbReference type="ARBA" id="ARBA00022485"/>
    </source>
</evidence>
<keyword evidence="4" id="KW-0411">Iron-sulfur</keyword>
<dbReference type="Gene3D" id="3.30.70.20">
    <property type="match status" value="2"/>
</dbReference>
<evidence type="ECO:0000256" key="2">
    <source>
        <dbReference type="ARBA" id="ARBA00022723"/>
    </source>
</evidence>
<dbReference type="InterPro" id="IPR050954">
    <property type="entry name" value="ET_IronSulfur_Cluster-Binding"/>
</dbReference>
<dbReference type="PROSITE" id="PS51379">
    <property type="entry name" value="4FE4S_FER_2"/>
    <property type="match status" value="3"/>
</dbReference>
<dbReference type="InterPro" id="IPR017896">
    <property type="entry name" value="4Fe4S_Fe-S-bd"/>
</dbReference>
<dbReference type="EMBL" id="PCSH01000010">
    <property type="protein sequence ID" value="PIP42394.1"/>
    <property type="molecule type" value="Genomic_DNA"/>
</dbReference>
<dbReference type="InterPro" id="IPR019546">
    <property type="entry name" value="TAT_signal_bac_arc"/>
</dbReference>
<evidence type="ECO:0000256" key="3">
    <source>
        <dbReference type="ARBA" id="ARBA00023004"/>
    </source>
</evidence>
<evidence type="ECO:0000313" key="7">
    <source>
        <dbReference type="Proteomes" id="UP000231067"/>
    </source>
</evidence>
<accession>A0A2H0AAD4</accession>
<keyword evidence="3" id="KW-0408">Iron</keyword>
<evidence type="ECO:0000313" key="6">
    <source>
        <dbReference type="EMBL" id="PIP42394.1"/>
    </source>
</evidence>
<dbReference type="PANTHER" id="PTHR43177">
    <property type="entry name" value="PROTEIN NRFC"/>
    <property type="match status" value="1"/>
</dbReference>
<dbReference type="SUPFAM" id="SSF54862">
    <property type="entry name" value="4Fe-4S ferredoxins"/>
    <property type="match status" value="1"/>
</dbReference>
<dbReference type="GO" id="GO:0051539">
    <property type="term" value="F:4 iron, 4 sulfur cluster binding"/>
    <property type="evidence" value="ECO:0007669"/>
    <property type="project" value="UniProtKB-KW"/>
</dbReference>
<sequence>MKKLSRREFIRDSGIALAGGGLALFIAPSIVSSATKYDWTKHEYGYTIEIDRCIGCGMCAKACKAENSVPDTFYRTWVERYSYLKNGEVVVDSPKGAMDGFGSNFKADELDKAFFVPKMCNHCRNPRCVQVCPVGASYITKEGVVLVDKKHCVGCAYCVQACPYGARYIHPKLSTADKCTWCYHRITKGMLPACVLACPRKARKFGDIRDTSSEVYNLVKIHRVQELKPELKTNPRVSYIGLDKEVR</sequence>
<name>A0A2H0AAD4_9BACT</name>
<dbReference type="PROSITE" id="PS00198">
    <property type="entry name" value="4FE4S_FER_1"/>
    <property type="match status" value="1"/>
</dbReference>
<dbReference type="NCBIfam" id="TIGR01409">
    <property type="entry name" value="TAT_signal_seq"/>
    <property type="match status" value="1"/>
</dbReference>
<keyword evidence="2" id="KW-0479">Metal-binding</keyword>
<protein>
    <submittedName>
        <fullName evidence="6">4Fe-4S ferredoxin</fullName>
    </submittedName>
</protein>
<dbReference type="Pfam" id="PF00037">
    <property type="entry name" value="Fer4"/>
    <property type="match status" value="1"/>
</dbReference>
<feature type="domain" description="4Fe-4S ferredoxin-type" evidence="5">
    <location>
        <begin position="111"/>
        <end position="142"/>
    </location>
</feature>
<gene>
    <name evidence="6" type="ORF">COX18_00385</name>
</gene>
<dbReference type="CDD" id="cd10551">
    <property type="entry name" value="PsrB"/>
    <property type="match status" value="1"/>
</dbReference>
<dbReference type="InterPro" id="IPR006311">
    <property type="entry name" value="TAT_signal"/>
</dbReference>
<evidence type="ECO:0000256" key="4">
    <source>
        <dbReference type="ARBA" id="ARBA00023014"/>
    </source>
</evidence>
<dbReference type="GO" id="GO:0046872">
    <property type="term" value="F:metal ion binding"/>
    <property type="evidence" value="ECO:0007669"/>
    <property type="project" value="UniProtKB-KW"/>
</dbReference>